<name>A0A6S6R575_9FIRM</name>
<protein>
    <recommendedName>
        <fullName evidence="1">Stage 0 sporulation protein A homolog</fullName>
    </recommendedName>
</protein>
<evidence type="ECO:0000256" key="3">
    <source>
        <dbReference type="PROSITE-ProRule" id="PRU00169"/>
    </source>
</evidence>
<keyword evidence="4" id="KW-0238">DNA-binding</keyword>
<dbReference type="Pfam" id="PF00072">
    <property type="entry name" value="Response_reg"/>
    <property type="match status" value="1"/>
</dbReference>
<dbReference type="PROSITE" id="PS50930">
    <property type="entry name" value="HTH_LYTTR"/>
    <property type="match status" value="1"/>
</dbReference>
<dbReference type="GO" id="GO:0000156">
    <property type="term" value="F:phosphorelay response regulator activity"/>
    <property type="evidence" value="ECO:0007669"/>
    <property type="project" value="InterPro"/>
</dbReference>
<organism evidence="4 5">
    <name type="scientific">Anaerocolumna cellulosilytica</name>
    <dbReference type="NCBI Taxonomy" id="433286"/>
    <lineage>
        <taxon>Bacteria</taxon>
        <taxon>Bacillati</taxon>
        <taxon>Bacillota</taxon>
        <taxon>Clostridia</taxon>
        <taxon>Lachnospirales</taxon>
        <taxon>Lachnospiraceae</taxon>
        <taxon>Anaerocolumna</taxon>
    </lineage>
</organism>
<comment type="function">
    <text evidence="2">May play the central regulatory role in sporulation. It may be an element of the effector pathway responsible for the activation of sporulation genes in response to nutritional stress. Spo0A may act in concert with spo0H (a sigma factor) to control the expression of some genes that are critical to the sporulation process.</text>
</comment>
<dbReference type="SMART" id="SM00448">
    <property type="entry name" value="REC"/>
    <property type="match status" value="1"/>
</dbReference>
<evidence type="ECO:0000256" key="2">
    <source>
        <dbReference type="ARBA" id="ARBA00024867"/>
    </source>
</evidence>
<dbReference type="SUPFAM" id="SSF52172">
    <property type="entry name" value="CheY-like"/>
    <property type="match status" value="1"/>
</dbReference>
<dbReference type="PANTHER" id="PTHR37299:SF1">
    <property type="entry name" value="STAGE 0 SPORULATION PROTEIN A HOMOLOG"/>
    <property type="match status" value="1"/>
</dbReference>
<dbReference type="Gene3D" id="3.40.50.2300">
    <property type="match status" value="1"/>
</dbReference>
<dbReference type="Pfam" id="PF04397">
    <property type="entry name" value="LytTR"/>
    <property type="match status" value="1"/>
</dbReference>
<sequence length="241" mass="28221">MFKIAVCEKEEYYKVKIQNLLQEYFLEKEISYTVDVYHSGVQILQLGVGVKEYDAIFLEVSMQDLNGIETAKQIRMYTRQTCLVFVTADAANALEGYKVNAIRCILKAEKTFDMNFVECMDAILTRVDNNVNMQLFEFQGGRKKVALSNIMYVESNLHKLYFYIRNDDIHCYTMYGKLDLLEGKFQACGFCRIHKSYLVNLIYVEELKRYRVILTDGNELNVAKQRYKEVVSKYTSYCELI</sequence>
<dbReference type="Gene3D" id="2.40.50.1020">
    <property type="entry name" value="LytTr DNA-binding domain"/>
    <property type="match status" value="1"/>
</dbReference>
<accession>A0A6S6R575</accession>
<dbReference type="InterPro" id="IPR046947">
    <property type="entry name" value="LytR-like"/>
</dbReference>
<dbReference type="InterPro" id="IPR011006">
    <property type="entry name" value="CheY-like_superfamily"/>
</dbReference>
<dbReference type="GO" id="GO:0003677">
    <property type="term" value="F:DNA binding"/>
    <property type="evidence" value="ECO:0007669"/>
    <property type="project" value="UniProtKB-KW"/>
</dbReference>
<dbReference type="PROSITE" id="PS50110">
    <property type="entry name" value="RESPONSE_REGULATORY"/>
    <property type="match status" value="1"/>
</dbReference>
<evidence type="ECO:0000313" key="5">
    <source>
        <dbReference type="Proteomes" id="UP000515561"/>
    </source>
</evidence>
<dbReference type="InterPro" id="IPR007492">
    <property type="entry name" value="LytTR_DNA-bd_dom"/>
</dbReference>
<dbReference type="EMBL" id="AP023367">
    <property type="protein sequence ID" value="BCJ94208.1"/>
    <property type="molecule type" value="Genomic_DNA"/>
</dbReference>
<reference evidence="4 5" key="1">
    <citation type="journal article" date="2016" name="Int. J. Syst. Evol. Microbiol.">
        <title>Descriptions of Anaerotaenia torta gen. nov., sp. nov. and Anaerocolumna cellulosilytica gen. nov., sp. nov. isolated from a methanogenic reactor of cattle waste.</title>
        <authorList>
            <person name="Uek A."/>
            <person name="Ohtaki Y."/>
            <person name="Kaku N."/>
            <person name="Ueki K."/>
        </authorList>
    </citation>
    <scope>NUCLEOTIDE SEQUENCE [LARGE SCALE GENOMIC DNA]</scope>
    <source>
        <strain evidence="4 5">SN021</strain>
    </source>
</reference>
<keyword evidence="5" id="KW-1185">Reference proteome</keyword>
<dbReference type="RefSeq" id="WP_184091284.1">
    <property type="nucleotide sequence ID" value="NZ_AP023367.1"/>
</dbReference>
<dbReference type="SMART" id="SM00850">
    <property type="entry name" value="LytTR"/>
    <property type="match status" value="1"/>
</dbReference>
<dbReference type="Proteomes" id="UP000515561">
    <property type="component" value="Chromosome"/>
</dbReference>
<dbReference type="AlphaFoldDB" id="A0A6S6R575"/>
<dbReference type="KEGG" id="acel:acsn021_17770"/>
<evidence type="ECO:0000256" key="1">
    <source>
        <dbReference type="ARBA" id="ARBA00018672"/>
    </source>
</evidence>
<gene>
    <name evidence="4" type="primary">rgbR_1</name>
    <name evidence="4" type="ORF">acsn021_17770</name>
</gene>
<comment type="caution">
    <text evidence="3">Lacks conserved residue(s) required for the propagation of feature annotation.</text>
</comment>
<proteinExistence type="predicted"/>
<dbReference type="PANTHER" id="PTHR37299">
    <property type="entry name" value="TRANSCRIPTIONAL REGULATOR-RELATED"/>
    <property type="match status" value="1"/>
</dbReference>
<dbReference type="InterPro" id="IPR001789">
    <property type="entry name" value="Sig_transdc_resp-reg_receiver"/>
</dbReference>
<evidence type="ECO:0000313" key="4">
    <source>
        <dbReference type="EMBL" id="BCJ94208.1"/>
    </source>
</evidence>